<protein>
    <submittedName>
        <fullName evidence="1">DUF3396 domain-containing protein</fullName>
    </submittedName>
</protein>
<dbReference type="RefSeq" id="WP_120133963.1">
    <property type="nucleotide sequence ID" value="NZ_RAHH01000021.1"/>
</dbReference>
<gene>
    <name evidence="1" type="ORF">D6C13_17390</name>
</gene>
<dbReference type="OrthoDB" id="8986326at2"/>
<reference evidence="1 2" key="1">
    <citation type="submission" date="2018-09" db="EMBL/GenBank/DDBJ databases">
        <authorList>
            <person name="Le Fleche-Mateos A."/>
        </authorList>
    </citation>
    <scope>NUCLEOTIDE SEQUENCE [LARGE SCALE GENOMIC DNA]</scope>
    <source>
        <strain evidence="1 2">DSM 27399</strain>
    </source>
</reference>
<dbReference type="Pfam" id="PF11876">
    <property type="entry name" value="TsiV"/>
    <property type="match status" value="1"/>
</dbReference>
<name>A0A419N5Z4_9GAMM</name>
<dbReference type="Proteomes" id="UP000284908">
    <property type="component" value="Unassembled WGS sequence"/>
</dbReference>
<accession>A0A419N5Z4</accession>
<comment type="caution">
    <text evidence="1">The sequence shown here is derived from an EMBL/GenBank/DDBJ whole genome shotgun (WGS) entry which is preliminary data.</text>
</comment>
<evidence type="ECO:0000313" key="2">
    <source>
        <dbReference type="Proteomes" id="UP000284908"/>
    </source>
</evidence>
<evidence type="ECO:0000313" key="1">
    <source>
        <dbReference type="EMBL" id="RJT42181.1"/>
    </source>
</evidence>
<dbReference type="AlphaFoldDB" id="A0A419N5Z4"/>
<dbReference type="InterPro" id="IPR021815">
    <property type="entry name" value="TsiV"/>
</dbReference>
<keyword evidence="2" id="KW-1185">Reference proteome</keyword>
<organism evidence="1 2">
    <name type="scientific">Rahnella woolbedingensis</name>
    <dbReference type="NCBI Taxonomy" id="1510574"/>
    <lineage>
        <taxon>Bacteria</taxon>
        <taxon>Pseudomonadati</taxon>
        <taxon>Pseudomonadota</taxon>
        <taxon>Gammaproteobacteria</taxon>
        <taxon>Enterobacterales</taxon>
        <taxon>Yersiniaceae</taxon>
        <taxon>Rahnella</taxon>
    </lineage>
</organism>
<proteinExistence type="predicted"/>
<dbReference type="EMBL" id="RAHH01000021">
    <property type="protein sequence ID" value="RJT42181.1"/>
    <property type="molecule type" value="Genomic_DNA"/>
</dbReference>
<sequence length="337" mass="39041">MTTLHESIDIFSNYRLEEDDITRFEPCFCITLFSLETVTKEHAPESLLTPYKIFWEDFGSQVDRILYDGNQSYGVKITEKNRSVPFEWLRNTKRRSKDNTSIDLYAGNNKRERRLPCLDWEYDNACLEVNQPSHSFFRISLPLSWLAERGVEGVEAYIKRLTGDFPLSWGYAGFALCFGSEEVVTRKDLEEYIKQWIKRHPGIMSPNPRIESLWTATTDGITSLGWITLLGPEFCQRMGGITELQQKMSSIAEVQVTPFMQNGALIRIGETPLLGDSLHNDPLDSYHAVAQTLKPLHRVAERLDTDYLRVSGMDDEEERKKWFTRFFDPQDKKQNAD</sequence>